<evidence type="ECO:0000313" key="9">
    <source>
        <dbReference type="EMBL" id="SHJ72545.1"/>
    </source>
</evidence>
<keyword evidence="4" id="KW-0378">Hydrolase</keyword>
<sequence length="790" mass="90786">MLEKKWLWKEVDKKQVEELANEHNISPFIAELLIKRGISSKDVPAFLNPKLEDLYSPFNLKDMEKGVERIIKGVEGKEKILIFGDYDVDGITSTAVLYCGLKELGGEVSYYIPNREEGYGLNKQALAQAISQGVSLIITVDCGITALEEVQYCNEQGVNCIITDHHLPPEVLPPAFAIINPKQEGCNYPFKELAGVGLAFKLITALYQTLNKVGWEKYLDMVALGTVADLVPLLGENRTIVSLGLKRMNEDLRMPLKKLAEVAGVKREIEAYHLGFVFGPRLNAAGRLESPKEAIQLLLAEDEEQAWELAKFLDKQNKGRQEVEQRILEECIQMVDKINLGKTKVLVLASEEWHHGVIGIVASRLVEKYHRPVILLAIKGEEANGSCRSIEGFHIHQALTYCEELLIKYGGHAMAAGLTINKSLIDKFREKINSYAVENNIDNYLIPKLYIDTTLDPNNLDLKIIGEINKLKPFGQGNPPPVFRIPNLKICKFSLISECHLKIDFKLDHMWLNAIGFKKGDLVSRIYGQKYISVAGYLEENTFNGNTFLQMKFIDLKKELKEESLNKRERFMEILDFRKTSLKEYLKLVVNLGKKYLLYTNGYYKKKLEKFYLEQKNVIIKEYGERIEKGIPIFLHPSFKQRDFLQTVRDYENFGVEQIIIAFKEGDVPLLPDRDFLVALYSAIKKLNNEGKLANINNIKFILNDKFSVDYLIDRGLNIFSECNLIYLKKDCWFLSDVQEKVDYQKTATFQKYLKQQQLFYKWHQFALNSSLEDLLENQQFIIEEDKIWI</sequence>
<dbReference type="Pfam" id="PF02272">
    <property type="entry name" value="DHHA1"/>
    <property type="match status" value="1"/>
</dbReference>
<dbReference type="GO" id="GO:0006281">
    <property type="term" value="P:DNA repair"/>
    <property type="evidence" value="ECO:0007669"/>
    <property type="project" value="InterPro"/>
</dbReference>
<name>A0A1M6LN40_9FIRM</name>
<feature type="domain" description="RecJ OB" evidence="8">
    <location>
        <begin position="451"/>
        <end position="554"/>
    </location>
</feature>
<dbReference type="InterPro" id="IPR004610">
    <property type="entry name" value="RecJ"/>
</dbReference>
<dbReference type="AlphaFoldDB" id="A0A1M6LN40"/>
<dbReference type="Gene3D" id="3.90.1640.30">
    <property type="match status" value="1"/>
</dbReference>
<dbReference type="Gene3D" id="3.10.310.30">
    <property type="match status" value="1"/>
</dbReference>
<dbReference type="InterPro" id="IPR003156">
    <property type="entry name" value="DHHA1_dom"/>
</dbReference>
<keyword evidence="5 9" id="KW-0269">Exonuclease</keyword>
<keyword evidence="3" id="KW-0540">Nuclease</keyword>
<dbReference type="InterPro" id="IPR051673">
    <property type="entry name" value="SSDNA_exonuclease_RecJ"/>
</dbReference>
<keyword evidence="10" id="KW-1185">Reference proteome</keyword>
<evidence type="ECO:0000259" key="8">
    <source>
        <dbReference type="Pfam" id="PF17768"/>
    </source>
</evidence>
<dbReference type="Pfam" id="PF17768">
    <property type="entry name" value="RecJ_OB"/>
    <property type="match status" value="1"/>
</dbReference>
<dbReference type="GO" id="GO:0003676">
    <property type="term" value="F:nucleic acid binding"/>
    <property type="evidence" value="ECO:0007669"/>
    <property type="project" value="InterPro"/>
</dbReference>
<evidence type="ECO:0000256" key="1">
    <source>
        <dbReference type="ARBA" id="ARBA00005915"/>
    </source>
</evidence>
<protein>
    <recommendedName>
        <fullName evidence="2">Single-stranded-DNA-specific exonuclease RecJ</fullName>
    </recommendedName>
</protein>
<evidence type="ECO:0000256" key="5">
    <source>
        <dbReference type="ARBA" id="ARBA00022839"/>
    </source>
</evidence>
<dbReference type="InterPro" id="IPR038763">
    <property type="entry name" value="DHH_sf"/>
</dbReference>
<dbReference type="STRING" id="1120989.SAMN02745227_00576"/>
<dbReference type="InterPro" id="IPR041122">
    <property type="entry name" value="RecJ_OB"/>
</dbReference>
<dbReference type="GO" id="GO:0008409">
    <property type="term" value="F:5'-3' exonuclease activity"/>
    <property type="evidence" value="ECO:0007669"/>
    <property type="project" value="InterPro"/>
</dbReference>
<evidence type="ECO:0000256" key="3">
    <source>
        <dbReference type="ARBA" id="ARBA00022722"/>
    </source>
</evidence>
<evidence type="ECO:0000259" key="6">
    <source>
        <dbReference type="Pfam" id="PF01368"/>
    </source>
</evidence>
<reference evidence="10" key="1">
    <citation type="submission" date="2016-11" db="EMBL/GenBank/DDBJ databases">
        <authorList>
            <person name="Varghese N."/>
            <person name="Submissions S."/>
        </authorList>
    </citation>
    <scope>NUCLEOTIDE SEQUENCE [LARGE SCALE GENOMIC DNA]</scope>
    <source>
        <strain evidence="10">DSM 14826</strain>
    </source>
</reference>
<evidence type="ECO:0000259" key="7">
    <source>
        <dbReference type="Pfam" id="PF02272"/>
    </source>
</evidence>
<comment type="similarity">
    <text evidence="1">Belongs to the RecJ family.</text>
</comment>
<dbReference type="Proteomes" id="UP000243547">
    <property type="component" value="Unassembled WGS sequence"/>
</dbReference>
<dbReference type="SUPFAM" id="SSF64182">
    <property type="entry name" value="DHH phosphoesterases"/>
    <property type="match status" value="1"/>
</dbReference>
<dbReference type="EMBL" id="FRAI01000005">
    <property type="protein sequence ID" value="SHJ72545.1"/>
    <property type="molecule type" value="Genomic_DNA"/>
</dbReference>
<feature type="domain" description="DHHA1" evidence="7">
    <location>
        <begin position="343"/>
        <end position="436"/>
    </location>
</feature>
<dbReference type="RefSeq" id="WP_072906140.1">
    <property type="nucleotide sequence ID" value="NZ_FRAI01000005.1"/>
</dbReference>
<feature type="domain" description="DDH" evidence="6">
    <location>
        <begin position="79"/>
        <end position="226"/>
    </location>
</feature>
<dbReference type="PANTHER" id="PTHR30255">
    <property type="entry name" value="SINGLE-STRANDED-DNA-SPECIFIC EXONUCLEASE RECJ"/>
    <property type="match status" value="1"/>
</dbReference>
<dbReference type="Pfam" id="PF01368">
    <property type="entry name" value="DHH"/>
    <property type="match status" value="1"/>
</dbReference>
<dbReference type="NCBIfam" id="TIGR00644">
    <property type="entry name" value="recJ"/>
    <property type="match status" value="1"/>
</dbReference>
<dbReference type="PANTHER" id="PTHR30255:SF2">
    <property type="entry name" value="SINGLE-STRANDED-DNA-SPECIFIC EXONUCLEASE RECJ"/>
    <property type="match status" value="1"/>
</dbReference>
<gene>
    <name evidence="9" type="ORF">SAMN02745227_00576</name>
</gene>
<evidence type="ECO:0000313" key="10">
    <source>
        <dbReference type="Proteomes" id="UP000243547"/>
    </source>
</evidence>
<proteinExistence type="inferred from homology"/>
<dbReference type="InterPro" id="IPR001667">
    <property type="entry name" value="DDH_dom"/>
</dbReference>
<accession>A0A1M6LN40</accession>
<evidence type="ECO:0000256" key="2">
    <source>
        <dbReference type="ARBA" id="ARBA00019841"/>
    </source>
</evidence>
<evidence type="ECO:0000256" key="4">
    <source>
        <dbReference type="ARBA" id="ARBA00022801"/>
    </source>
</evidence>
<dbReference type="OrthoDB" id="9809852at2"/>
<dbReference type="GO" id="GO:0006310">
    <property type="term" value="P:DNA recombination"/>
    <property type="evidence" value="ECO:0007669"/>
    <property type="project" value="InterPro"/>
</dbReference>
<organism evidence="9 10">
    <name type="scientific">Anaerobranca californiensis DSM 14826</name>
    <dbReference type="NCBI Taxonomy" id="1120989"/>
    <lineage>
        <taxon>Bacteria</taxon>
        <taxon>Bacillati</taxon>
        <taxon>Bacillota</taxon>
        <taxon>Clostridia</taxon>
        <taxon>Eubacteriales</taxon>
        <taxon>Proteinivoracaceae</taxon>
        <taxon>Anaerobranca</taxon>
    </lineage>
</organism>